<name>A0ABM8BJE1_9CREN</name>
<organism evidence="1 2">
    <name type="scientific">Vulcanisaeta souniana JCM 11219</name>
    <dbReference type="NCBI Taxonomy" id="1293586"/>
    <lineage>
        <taxon>Archaea</taxon>
        <taxon>Thermoproteota</taxon>
        <taxon>Thermoprotei</taxon>
        <taxon>Thermoproteales</taxon>
        <taxon>Thermoproteaceae</taxon>
        <taxon>Vulcanisaeta</taxon>
    </lineage>
</organism>
<protein>
    <submittedName>
        <fullName evidence="1">Uncharacterized protein</fullName>
    </submittedName>
</protein>
<reference evidence="2" key="1">
    <citation type="submission" date="2022-09" db="EMBL/GenBank/DDBJ databases">
        <title>Complete genome sequence of Vulcanisaeta souniana.</title>
        <authorList>
            <person name="Kato S."/>
            <person name="Itoh T."/>
            <person name="Ohkuma M."/>
        </authorList>
    </citation>
    <scope>NUCLEOTIDE SEQUENCE [LARGE SCALE GENOMIC DNA]</scope>
    <source>
        <strain evidence="2">JCM 11219</strain>
    </source>
</reference>
<accession>A0ABM8BJE1</accession>
<evidence type="ECO:0000313" key="1">
    <source>
        <dbReference type="EMBL" id="BDR91081.1"/>
    </source>
</evidence>
<proteinExistence type="predicted"/>
<dbReference type="Proteomes" id="UP001060771">
    <property type="component" value="Chromosome"/>
</dbReference>
<evidence type="ECO:0000313" key="2">
    <source>
        <dbReference type="Proteomes" id="UP001060771"/>
    </source>
</evidence>
<gene>
    <name evidence="1" type="ORF">Vsou_01740</name>
</gene>
<dbReference type="EMBL" id="AP026830">
    <property type="protein sequence ID" value="BDR91081.1"/>
    <property type="molecule type" value="Genomic_DNA"/>
</dbReference>
<sequence length="38" mass="4349">MDHTTAKVRLCSPRDTGSAYTWIKASRLRELGIEPMTR</sequence>
<keyword evidence="2" id="KW-1185">Reference proteome</keyword>